<protein>
    <submittedName>
        <fullName evidence="2">Uncharacterized protein</fullName>
    </submittedName>
</protein>
<feature type="region of interest" description="Disordered" evidence="1">
    <location>
        <begin position="52"/>
        <end position="94"/>
    </location>
</feature>
<evidence type="ECO:0000313" key="2">
    <source>
        <dbReference type="EMBL" id="KAA0058996.1"/>
    </source>
</evidence>
<dbReference type="EMBL" id="SSTE01006607">
    <property type="protein sequence ID" value="KAA0058996.1"/>
    <property type="molecule type" value="Genomic_DNA"/>
</dbReference>
<evidence type="ECO:0000313" key="4">
    <source>
        <dbReference type="Proteomes" id="UP000321393"/>
    </source>
</evidence>
<dbReference type="Proteomes" id="UP000321947">
    <property type="component" value="Unassembled WGS sequence"/>
</dbReference>
<evidence type="ECO:0000313" key="3">
    <source>
        <dbReference type="EMBL" id="TYK19552.1"/>
    </source>
</evidence>
<dbReference type="Proteomes" id="UP000321393">
    <property type="component" value="Unassembled WGS sequence"/>
</dbReference>
<name>A0A5A7UXS9_CUCMM</name>
<gene>
    <name evidence="3" type="ORF">E5676_scaffold416G00490</name>
    <name evidence="2" type="ORF">E6C27_scaffold233G00110</name>
</gene>
<reference evidence="4 5" key="1">
    <citation type="submission" date="2019-08" db="EMBL/GenBank/DDBJ databases">
        <title>Draft genome sequences of two oriental melons (Cucumis melo L. var makuwa).</title>
        <authorList>
            <person name="Kwon S.-Y."/>
        </authorList>
    </citation>
    <scope>NUCLEOTIDE SEQUENCE [LARGE SCALE GENOMIC DNA]</scope>
    <source>
        <strain evidence="5">cv. Chang Bougi</strain>
        <strain evidence="4">cv. SW 3</strain>
        <tissue evidence="2">Leaf</tissue>
    </source>
</reference>
<comment type="caution">
    <text evidence="2">The sequence shown here is derived from an EMBL/GenBank/DDBJ whole genome shotgun (WGS) entry which is preliminary data.</text>
</comment>
<proteinExistence type="predicted"/>
<organism evidence="2 4">
    <name type="scientific">Cucumis melo var. makuwa</name>
    <name type="common">Oriental melon</name>
    <dbReference type="NCBI Taxonomy" id="1194695"/>
    <lineage>
        <taxon>Eukaryota</taxon>
        <taxon>Viridiplantae</taxon>
        <taxon>Streptophyta</taxon>
        <taxon>Embryophyta</taxon>
        <taxon>Tracheophyta</taxon>
        <taxon>Spermatophyta</taxon>
        <taxon>Magnoliopsida</taxon>
        <taxon>eudicotyledons</taxon>
        <taxon>Gunneridae</taxon>
        <taxon>Pentapetalae</taxon>
        <taxon>rosids</taxon>
        <taxon>fabids</taxon>
        <taxon>Cucurbitales</taxon>
        <taxon>Cucurbitaceae</taxon>
        <taxon>Benincaseae</taxon>
        <taxon>Cucumis</taxon>
    </lineage>
</organism>
<dbReference type="EMBL" id="SSTD01006863">
    <property type="protein sequence ID" value="TYK19552.1"/>
    <property type="molecule type" value="Genomic_DNA"/>
</dbReference>
<accession>A0A5A7UXS9</accession>
<sequence>MPCCSIVSSQSKRFDVGTIIQVTFLPKGGKPFLSMAKLNRVITFHQNKEENHRLKTLGKGKVDKKDEEERNTPPPLSLKRKVASTRTPPAKKLKVDAAKDRPLQLVKFSLDCEPKNHYPHPSLTPSPLPSHSPSFPKDDLPPFLEDQVQISPSLLSTKNDDPLHPNLNVLVIVFLEGDVTKRDATTINQLHDFEKRVVVDDPLTKGKQLILGVVGETSSPMPKDPALEESFVGSEHEDLHEYIETTTKKPIVKYFQQVLDGQAFLSVENLETTTLLLRLQPENAQKKEQIP</sequence>
<dbReference type="AlphaFoldDB" id="A0A5A7UXS9"/>
<evidence type="ECO:0000256" key="1">
    <source>
        <dbReference type="SAM" id="MobiDB-lite"/>
    </source>
</evidence>
<feature type="compositionally biased region" description="Basic and acidic residues" evidence="1">
    <location>
        <begin position="60"/>
        <end position="71"/>
    </location>
</feature>
<evidence type="ECO:0000313" key="5">
    <source>
        <dbReference type="Proteomes" id="UP000321947"/>
    </source>
</evidence>